<evidence type="ECO:0000256" key="1">
    <source>
        <dbReference type="SAM" id="MobiDB-lite"/>
    </source>
</evidence>
<feature type="region of interest" description="Disordered" evidence="1">
    <location>
        <begin position="158"/>
        <end position="181"/>
    </location>
</feature>
<evidence type="ECO:0000259" key="2">
    <source>
        <dbReference type="Pfam" id="PF25349"/>
    </source>
</evidence>
<name>A0AAE1J7Q4_9FABA</name>
<organism evidence="3 4">
    <name type="scientific">Acacia crassicarpa</name>
    <name type="common">northern wattle</name>
    <dbReference type="NCBI Taxonomy" id="499986"/>
    <lineage>
        <taxon>Eukaryota</taxon>
        <taxon>Viridiplantae</taxon>
        <taxon>Streptophyta</taxon>
        <taxon>Embryophyta</taxon>
        <taxon>Tracheophyta</taxon>
        <taxon>Spermatophyta</taxon>
        <taxon>Magnoliopsida</taxon>
        <taxon>eudicotyledons</taxon>
        <taxon>Gunneridae</taxon>
        <taxon>Pentapetalae</taxon>
        <taxon>rosids</taxon>
        <taxon>fabids</taxon>
        <taxon>Fabales</taxon>
        <taxon>Fabaceae</taxon>
        <taxon>Caesalpinioideae</taxon>
        <taxon>mimosoid clade</taxon>
        <taxon>Acacieae</taxon>
        <taxon>Acacia</taxon>
    </lineage>
</organism>
<keyword evidence="4" id="KW-1185">Reference proteome</keyword>
<dbReference type="InterPro" id="IPR057619">
    <property type="entry name" value="PH_PHS1"/>
</dbReference>
<accession>A0AAE1J7Q4</accession>
<proteinExistence type="predicted"/>
<dbReference type="Pfam" id="PF25349">
    <property type="entry name" value="PH_PHS1"/>
    <property type="match status" value="1"/>
</dbReference>
<feature type="compositionally biased region" description="Low complexity" evidence="1">
    <location>
        <begin position="170"/>
        <end position="181"/>
    </location>
</feature>
<dbReference type="AlphaFoldDB" id="A0AAE1J7Q4"/>
<dbReference type="Proteomes" id="UP001293593">
    <property type="component" value="Unassembled WGS sequence"/>
</dbReference>
<sequence length="319" mass="35580">MAGSLAMVPSNGSVDPLKTLKNEWEINFARFLVYPSATTTCSDLLSLPHRLRNRNPRGNWISSPSTAFLRLVNDYSNSDVIISISLNGEVLEEHYVSKLHFSWPQVSCASGFPARGIKTVLVSYRDSVGEIQKFAMRFPSFEEAQAFINTLKGILKDKKGPETPNTDYGSEISSQSEFMSSNKHSHRAGDELSTITTFDSYIPKMPPRAGDELRTITPLDTYIPKMAPSFNNEEKRYSGTQEKETTVGYNSEGIYPALPPSFTSLLMDCSEINQAQQTASNEFDLKSQIVKYMEDSSFQDILSKVEKVMGEIGCDMSLL</sequence>
<dbReference type="EMBL" id="JAWXYG010000009">
    <property type="protein sequence ID" value="KAK4263144.1"/>
    <property type="molecule type" value="Genomic_DNA"/>
</dbReference>
<gene>
    <name evidence="3" type="ORF">QN277_028604</name>
</gene>
<feature type="domain" description="Poor homologous synapsis 1 PH" evidence="2">
    <location>
        <begin position="23"/>
        <end position="163"/>
    </location>
</feature>
<protein>
    <recommendedName>
        <fullName evidence="2">Poor homologous synapsis 1 PH domain-containing protein</fullName>
    </recommendedName>
</protein>
<reference evidence="3" key="1">
    <citation type="submission" date="2023-10" db="EMBL/GenBank/DDBJ databases">
        <title>Chromosome-level genome of the transformable northern wattle, Acacia crassicarpa.</title>
        <authorList>
            <person name="Massaro I."/>
            <person name="Sinha N.R."/>
            <person name="Poethig S."/>
            <person name="Leichty A.R."/>
        </authorList>
    </citation>
    <scope>NUCLEOTIDE SEQUENCE</scope>
    <source>
        <strain evidence="3">Acra3RX</strain>
        <tissue evidence="3">Leaf</tissue>
    </source>
</reference>
<evidence type="ECO:0000313" key="3">
    <source>
        <dbReference type="EMBL" id="KAK4263144.1"/>
    </source>
</evidence>
<evidence type="ECO:0000313" key="4">
    <source>
        <dbReference type="Proteomes" id="UP001293593"/>
    </source>
</evidence>
<comment type="caution">
    <text evidence="3">The sequence shown here is derived from an EMBL/GenBank/DDBJ whole genome shotgun (WGS) entry which is preliminary data.</text>
</comment>